<dbReference type="CDD" id="cd01171">
    <property type="entry name" value="YXKO-related"/>
    <property type="match status" value="1"/>
</dbReference>
<keyword evidence="6 17" id="KW-0547">Nucleotide-binding</keyword>
<keyword evidence="22" id="KW-0418">Kinase</keyword>
<feature type="binding site" evidence="18">
    <location>
        <position position="145"/>
    </location>
    <ligand>
        <name>(6S)-NADPHX</name>
        <dbReference type="ChEBI" id="CHEBI:64076"/>
    </ligand>
</feature>
<comment type="similarity">
    <text evidence="18">Belongs to the NnrE/AIBP family.</text>
</comment>
<dbReference type="InterPro" id="IPR029056">
    <property type="entry name" value="Ribokinase-like"/>
</dbReference>
<feature type="binding site" evidence="18">
    <location>
        <begin position="116"/>
        <end position="122"/>
    </location>
    <ligand>
        <name>(6S)-NADPHX</name>
        <dbReference type="ChEBI" id="CHEBI:64076"/>
    </ligand>
</feature>
<dbReference type="Pfam" id="PF01256">
    <property type="entry name" value="Carb_kinase"/>
    <property type="match status" value="1"/>
</dbReference>
<dbReference type="SUPFAM" id="SSF64153">
    <property type="entry name" value="YjeF N-terminal domain-like"/>
    <property type="match status" value="1"/>
</dbReference>
<feature type="binding site" evidence="18">
    <location>
        <begin position="65"/>
        <end position="69"/>
    </location>
    <ligand>
        <name>(6S)-NADPHX</name>
        <dbReference type="ChEBI" id="CHEBI:64076"/>
    </ligand>
</feature>
<dbReference type="HAMAP" id="MF_01965">
    <property type="entry name" value="NADHX_dehydratase"/>
    <property type="match status" value="1"/>
</dbReference>
<dbReference type="GO" id="GO:0052856">
    <property type="term" value="F:NAD(P)HX epimerase activity"/>
    <property type="evidence" value="ECO:0007669"/>
    <property type="project" value="UniProtKB-UniRule"/>
</dbReference>
<evidence type="ECO:0000256" key="5">
    <source>
        <dbReference type="ARBA" id="ARBA00022723"/>
    </source>
</evidence>
<evidence type="ECO:0000313" key="23">
    <source>
        <dbReference type="Proteomes" id="UP000198793"/>
    </source>
</evidence>
<dbReference type="OrthoDB" id="9806925at2"/>
<dbReference type="NCBIfam" id="TIGR00197">
    <property type="entry name" value="yjeF_nterm"/>
    <property type="match status" value="1"/>
</dbReference>
<feature type="binding site" evidence="18">
    <location>
        <position position="66"/>
    </location>
    <ligand>
        <name>K(+)</name>
        <dbReference type="ChEBI" id="CHEBI:29103"/>
    </ligand>
</feature>
<dbReference type="GO" id="GO:0046872">
    <property type="term" value="F:metal ion binding"/>
    <property type="evidence" value="ECO:0007669"/>
    <property type="project" value="UniProtKB-UniRule"/>
</dbReference>
<dbReference type="GO" id="GO:0046496">
    <property type="term" value="P:nicotinamide nucleotide metabolic process"/>
    <property type="evidence" value="ECO:0007669"/>
    <property type="project" value="UniProtKB-UniRule"/>
</dbReference>
<feature type="domain" description="YjeF C-terminal" evidence="20">
    <location>
        <begin position="215"/>
        <end position="486"/>
    </location>
</feature>
<dbReference type="HAMAP" id="MF_01966">
    <property type="entry name" value="NADHX_epimerase"/>
    <property type="match status" value="1"/>
</dbReference>
<comment type="catalytic activity">
    <reaction evidence="2 18 19">
        <text>(6R)-NADPHX = (6S)-NADPHX</text>
        <dbReference type="Rhea" id="RHEA:32227"/>
        <dbReference type="ChEBI" id="CHEBI:64076"/>
        <dbReference type="ChEBI" id="CHEBI:64077"/>
        <dbReference type="EC" id="5.1.99.6"/>
    </reaction>
</comment>
<dbReference type="InterPro" id="IPR030677">
    <property type="entry name" value="Nnr"/>
</dbReference>
<dbReference type="Gene3D" id="3.40.50.10260">
    <property type="entry name" value="YjeF N-terminal domain"/>
    <property type="match status" value="1"/>
</dbReference>
<evidence type="ECO:0000256" key="9">
    <source>
        <dbReference type="ARBA" id="ARBA00022958"/>
    </source>
</evidence>
<comment type="function">
    <text evidence="18">Catalyzes the epimerization of the S- and R-forms of NAD(P)HX, a damaged form of NAD(P)H that is a result of enzymatic or heat-dependent hydration. This is a prerequisite for the S-specific NAD(P)H-hydrate dehydratase to allow the repair of both epimers of NAD(P)HX.</text>
</comment>
<sequence length="487" mass="49807">MSDTDEAIGTLRLVEPKVMSAADTYAVRMGIALSQLISRAAQAITQHIGDRTHGLRIAILAGPGNNGGDGVAVQELLSRAGANVHGFAFGRSDVDWASIESFQPESYDFVVDALFGGGLTRDVTGEVADAIRRLNASSCHILSVDLPSGIDGASGAERGVAIRADETLTFVRMRPGHLLMPGRECCGTVTVSDIGMPDAALLEALADQQPLWRNTPDLWTPALRMPTASGHKFDRGHAIVLGGGASHTGAARMTAMAALRAGAGLVTLLSPGSAMMVNAAHLTAVMLQRCDDAEQLTMLLSDDRLNAAAIGPGFGIGAAARDCALALLGAERKVVLDADALTSFQASPEALFGALGGKGDCVLTPHGGEFARLFPDIAAREAAKPAKARAAAQRAGAVVVLKGADTVIAAPDGRAAVNATGTSWLATAGSGDVLGGIILGQLASGVPAFEAACAGVWMHGRAAELFGPGLIAEDLPGLLPAVLRELV</sequence>
<dbReference type="Proteomes" id="UP000198793">
    <property type="component" value="Unassembled WGS sequence"/>
</dbReference>
<name>A0A1H0MEY1_9HYPH</name>
<evidence type="ECO:0000256" key="4">
    <source>
        <dbReference type="ARBA" id="ARBA00009524"/>
    </source>
</evidence>
<dbReference type="AlphaFoldDB" id="A0A1H0MEY1"/>
<feature type="binding site" evidence="18">
    <location>
        <position position="112"/>
    </location>
    <ligand>
        <name>K(+)</name>
        <dbReference type="ChEBI" id="CHEBI:29103"/>
    </ligand>
</feature>
<dbReference type="SUPFAM" id="SSF53613">
    <property type="entry name" value="Ribokinase-like"/>
    <property type="match status" value="1"/>
</dbReference>
<keyword evidence="7 17" id="KW-0067">ATP-binding</keyword>
<evidence type="ECO:0000256" key="6">
    <source>
        <dbReference type="ARBA" id="ARBA00022741"/>
    </source>
</evidence>
<keyword evidence="22" id="KW-0808">Transferase</keyword>
<evidence type="ECO:0000256" key="8">
    <source>
        <dbReference type="ARBA" id="ARBA00022857"/>
    </source>
</evidence>
<evidence type="ECO:0000256" key="16">
    <source>
        <dbReference type="ARBA" id="ARBA00049209"/>
    </source>
</evidence>
<evidence type="ECO:0000256" key="3">
    <source>
        <dbReference type="ARBA" id="ARBA00006001"/>
    </source>
</evidence>
<dbReference type="EC" id="5.1.99.6" evidence="19"/>
<keyword evidence="12 17" id="KW-0456">Lyase</keyword>
<dbReference type="PROSITE" id="PS51385">
    <property type="entry name" value="YJEF_N"/>
    <property type="match status" value="1"/>
</dbReference>
<comment type="subunit">
    <text evidence="17">Homotetramer.</text>
</comment>
<dbReference type="InterPro" id="IPR004443">
    <property type="entry name" value="YjeF_N_dom"/>
</dbReference>
<comment type="catalytic activity">
    <reaction evidence="1 18 19">
        <text>(6R)-NADHX = (6S)-NADHX</text>
        <dbReference type="Rhea" id="RHEA:32215"/>
        <dbReference type="ChEBI" id="CHEBI:64074"/>
        <dbReference type="ChEBI" id="CHEBI:64075"/>
        <dbReference type="EC" id="5.1.99.6"/>
    </reaction>
</comment>
<dbReference type="EMBL" id="FNIT01000013">
    <property type="protein sequence ID" value="SDO78927.1"/>
    <property type="molecule type" value="Genomic_DNA"/>
</dbReference>
<comment type="catalytic activity">
    <reaction evidence="15 17 19">
        <text>(6S)-NADHX + ADP = AMP + phosphate + NADH + H(+)</text>
        <dbReference type="Rhea" id="RHEA:32223"/>
        <dbReference type="ChEBI" id="CHEBI:15378"/>
        <dbReference type="ChEBI" id="CHEBI:43474"/>
        <dbReference type="ChEBI" id="CHEBI:57945"/>
        <dbReference type="ChEBI" id="CHEBI:64074"/>
        <dbReference type="ChEBI" id="CHEBI:456215"/>
        <dbReference type="ChEBI" id="CHEBI:456216"/>
        <dbReference type="EC" id="4.2.1.136"/>
    </reaction>
</comment>
<dbReference type="GO" id="GO:0016301">
    <property type="term" value="F:kinase activity"/>
    <property type="evidence" value="ECO:0007669"/>
    <property type="project" value="UniProtKB-KW"/>
</dbReference>
<proteinExistence type="inferred from homology"/>
<feature type="binding site" evidence="17">
    <location>
        <begin position="402"/>
        <end position="406"/>
    </location>
    <ligand>
        <name>AMP</name>
        <dbReference type="ChEBI" id="CHEBI:456215"/>
    </ligand>
</feature>
<evidence type="ECO:0000256" key="11">
    <source>
        <dbReference type="ARBA" id="ARBA00023235"/>
    </source>
</evidence>
<dbReference type="GO" id="GO:0052855">
    <property type="term" value="F:ADP-dependent NAD(P)H-hydrate dehydratase activity"/>
    <property type="evidence" value="ECO:0007669"/>
    <property type="project" value="UniProtKB-UniRule"/>
</dbReference>
<dbReference type="GO" id="GO:0005524">
    <property type="term" value="F:ATP binding"/>
    <property type="evidence" value="ECO:0007669"/>
    <property type="project" value="UniProtKB-UniRule"/>
</dbReference>
<dbReference type="EC" id="4.2.1.136" evidence="19"/>
<dbReference type="PROSITE" id="PS51383">
    <property type="entry name" value="YJEF_C_3"/>
    <property type="match status" value="1"/>
</dbReference>
<dbReference type="PIRSF" id="PIRSF017184">
    <property type="entry name" value="Nnr"/>
    <property type="match status" value="1"/>
</dbReference>
<feature type="binding site" evidence="18">
    <location>
        <position position="148"/>
    </location>
    <ligand>
        <name>K(+)</name>
        <dbReference type="ChEBI" id="CHEBI:29103"/>
    </ligand>
</feature>
<dbReference type="InterPro" id="IPR036652">
    <property type="entry name" value="YjeF_N_dom_sf"/>
</dbReference>
<evidence type="ECO:0000256" key="7">
    <source>
        <dbReference type="ARBA" id="ARBA00022840"/>
    </source>
</evidence>
<evidence type="ECO:0000256" key="12">
    <source>
        <dbReference type="ARBA" id="ARBA00023239"/>
    </source>
</evidence>
<keyword evidence="10 17" id="KW-0520">NAD</keyword>
<evidence type="ECO:0000256" key="13">
    <source>
        <dbReference type="ARBA" id="ARBA00023268"/>
    </source>
</evidence>
<comment type="similarity">
    <text evidence="17">Belongs to the NnrD/CARKD family.</text>
</comment>
<comment type="function">
    <text evidence="17">Catalyzes the dehydration of the S-form of NAD(P)HX at the expense of ADP, which is converted to AMP. Together with NAD(P)HX epimerase, which catalyzes the epimerization of the S- and R-forms, the enzyme allows the repair of both epimers of NAD(P)HX, a damaged form of NAD(P)H that is a result of enzymatic or heat-dependent hydration.</text>
</comment>
<dbReference type="PANTHER" id="PTHR12592:SF0">
    <property type="entry name" value="ATP-DEPENDENT (S)-NAD(P)H-HYDRATE DEHYDRATASE"/>
    <property type="match status" value="1"/>
</dbReference>
<evidence type="ECO:0000259" key="20">
    <source>
        <dbReference type="PROSITE" id="PS51383"/>
    </source>
</evidence>
<dbReference type="PANTHER" id="PTHR12592">
    <property type="entry name" value="ATP-DEPENDENT (S)-NAD(P)H-HYDRATE DEHYDRATASE FAMILY MEMBER"/>
    <property type="match status" value="1"/>
</dbReference>
<evidence type="ECO:0000313" key="22">
    <source>
        <dbReference type="EMBL" id="SDO78927.1"/>
    </source>
</evidence>
<evidence type="ECO:0000259" key="21">
    <source>
        <dbReference type="PROSITE" id="PS51385"/>
    </source>
</evidence>
<accession>A0A1H0MEY1</accession>
<keyword evidence="5 18" id="KW-0479">Metal-binding</keyword>
<dbReference type="GO" id="GO:0110051">
    <property type="term" value="P:metabolite repair"/>
    <property type="evidence" value="ECO:0007669"/>
    <property type="project" value="TreeGrafter"/>
</dbReference>
<keyword evidence="13" id="KW-0511">Multifunctional enzyme</keyword>
<keyword evidence="8 17" id="KW-0521">NADP</keyword>
<evidence type="ECO:0000256" key="2">
    <source>
        <dbReference type="ARBA" id="ARBA00000909"/>
    </source>
</evidence>
<dbReference type="NCBIfam" id="TIGR00196">
    <property type="entry name" value="yjeF_cterm"/>
    <property type="match status" value="1"/>
</dbReference>
<keyword evidence="23" id="KW-1185">Reference proteome</keyword>
<evidence type="ECO:0000256" key="15">
    <source>
        <dbReference type="ARBA" id="ARBA00048238"/>
    </source>
</evidence>
<keyword evidence="11 18" id="KW-0413">Isomerase</keyword>
<dbReference type="InterPro" id="IPR000631">
    <property type="entry name" value="CARKD"/>
</dbReference>
<comment type="caution">
    <text evidence="18">Lacks conserved residue(s) required for the propagation of feature annotation.</text>
</comment>
<dbReference type="RefSeq" id="WP_090676738.1">
    <property type="nucleotide sequence ID" value="NZ_FNIT01000013.1"/>
</dbReference>
<feature type="binding site" evidence="17">
    <location>
        <position position="366"/>
    </location>
    <ligand>
        <name>(6S)-NADPHX</name>
        <dbReference type="ChEBI" id="CHEBI:64076"/>
    </ligand>
</feature>
<comment type="similarity">
    <text evidence="3 19">In the N-terminal section; belongs to the NnrE/AIBP family.</text>
</comment>
<organism evidence="22 23">
    <name type="scientific">Aureimonas jatrophae</name>
    <dbReference type="NCBI Taxonomy" id="1166073"/>
    <lineage>
        <taxon>Bacteria</taxon>
        <taxon>Pseudomonadati</taxon>
        <taxon>Pseudomonadota</taxon>
        <taxon>Alphaproteobacteria</taxon>
        <taxon>Hyphomicrobiales</taxon>
        <taxon>Aurantimonadaceae</taxon>
        <taxon>Aureimonas</taxon>
    </lineage>
</organism>
<dbReference type="STRING" id="1166073.SAMN05192530_11382"/>
<protein>
    <recommendedName>
        <fullName evidence="19">Bifunctional NAD(P)H-hydrate repair enzyme</fullName>
    </recommendedName>
    <alternativeName>
        <fullName evidence="19">Nicotinamide nucleotide repair protein</fullName>
    </alternativeName>
    <domain>
        <recommendedName>
            <fullName evidence="19">ADP-dependent (S)-NAD(P)H-hydrate dehydratase</fullName>
            <ecNumber evidence="19">4.2.1.136</ecNumber>
        </recommendedName>
        <alternativeName>
            <fullName evidence="19">ADP-dependent NAD(P)HX dehydratase</fullName>
        </alternativeName>
    </domain>
    <domain>
        <recommendedName>
            <fullName evidence="19">NAD(P)H-hydrate epimerase</fullName>
            <ecNumber evidence="19">5.1.99.6</ecNumber>
        </recommendedName>
    </domain>
</protein>
<evidence type="ECO:0000256" key="17">
    <source>
        <dbReference type="HAMAP-Rule" id="MF_01965"/>
    </source>
</evidence>
<dbReference type="Gene3D" id="3.40.1190.20">
    <property type="match status" value="1"/>
</dbReference>
<comment type="function">
    <text evidence="14 19">Bifunctional enzyme that catalyzes the epimerization of the S- and R-forms of NAD(P)HX and the dehydration of the S-form of NAD(P)HX at the expense of ADP, which is converted to AMP. This allows the repair of both epimers of NAD(P)HX, a damaged form of NAD(P)H that is a result of enzymatic or heat-dependent hydration.</text>
</comment>
<gene>
    <name evidence="17" type="primary">nnrD</name>
    <name evidence="18" type="synonym">nnrE</name>
    <name evidence="22" type="ORF">SAMN05192530_11382</name>
</gene>
<keyword evidence="9 18" id="KW-0630">Potassium</keyword>
<comment type="cofactor">
    <cofactor evidence="17">
        <name>Mg(2+)</name>
        <dbReference type="ChEBI" id="CHEBI:18420"/>
    </cofactor>
</comment>
<comment type="catalytic activity">
    <reaction evidence="16 17 19">
        <text>(6S)-NADPHX + ADP = AMP + phosphate + NADPH + H(+)</text>
        <dbReference type="Rhea" id="RHEA:32235"/>
        <dbReference type="ChEBI" id="CHEBI:15378"/>
        <dbReference type="ChEBI" id="CHEBI:43474"/>
        <dbReference type="ChEBI" id="CHEBI:57783"/>
        <dbReference type="ChEBI" id="CHEBI:64076"/>
        <dbReference type="ChEBI" id="CHEBI:456215"/>
        <dbReference type="ChEBI" id="CHEBI:456216"/>
        <dbReference type="EC" id="4.2.1.136"/>
    </reaction>
</comment>
<evidence type="ECO:0000256" key="19">
    <source>
        <dbReference type="PIRNR" id="PIRNR017184"/>
    </source>
</evidence>
<comment type="similarity">
    <text evidence="4 19">In the C-terminal section; belongs to the NnrD/CARKD family.</text>
</comment>
<feature type="binding site" evidence="17">
    <location>
        <position position="313"/>
    </location>
    <ligand>
        <name>(6S)-NADPHX</name>
        <dbReference type="ChEBI" id="CHEBI:64076"/>
    </ligand>
</feature>
<feature type="domain" description="YjeF N-terminal" evidence="21">
    <location>
        <begin position="19"/>
        <end position="202"/>
    </location>
</feature>
<feature type="binding site" evidence="17">
    <location>
        <position position="431"/>
    </location>
    <ligand>
        <name>AMP</name>
        <dbReference type="ChEBI" id="CHEBI:456215"/>
    </ligand>
</feature>
<evidence type="ECO:0000256" key="10">
    <source>
        <dbReference type="ARBA" id="ARBA00023027"/>
    </source>
</evidence>
<feature type="binding site" evidence="17">
    <location>
        <position position="432"/>
    </location>
    <ligand>
        <name>(6S)-NADPHX</name>
        <dbReference type="ChEBI" id="CHEBI:64076"/>
    </ligand>
</feature>
<evidence type="ECO:0000256" key="14">
    <source>
        <dbReference type="ARBA" id="ARBA00025153"/>
    </source>
</evidence>
<reference evidence="22" key="1">
    <citation type="submission" date="2016-10" db="EMBL/GenBank/DDBJ databases">
        <authorList>
            <person name="de Groot N.N."/>
        </authorList>
    </citation>
    <scope>NUCLEOTIDE SEQUENCE [LARGE SCALE GENOMIC DNA]</scope>
    <source>
        <strain evidence="22">L7-484</strain>
    </source>
</reference>
<evidence type="ECO:0000256" key="1">
    <source>
        <dbReference type="ARBA" id="ARBA00000013"/>
    </source>
</evidence>
<feature type="binding site" evidence="17">
    <location>
        <position position="250"/>
    </location>
    <ligand>
        <name>(6S)-NADPHX</name>
        <dbReference type="ChEBI" id="CHEBI:64076"/>
    </ligand>
</feature>
<comment type="cofactor">
    <cofactor evidence="18 19">
        <name>K(+)</name>
        <dbReference type="ChEBI" id="CHEBI:29103"/>
    </cofactor>
    <text evidence="18 19">Binds 1 potassium ion per subunit.</text>
</comment>
<evidence type="ECO:0000256" key="18">
    <source>
        <dbReference type="HAMAP-Rule" id="MF_01966"/>
    </source>
</evidence>
<dbReference type="Pfam" id="PF03853">
    <property type="entry name" value="YjeF_N"/>
    <property type="match status" value="1"/>
</dbReference>